<protein>
    <recommendedName>
        <fullName evidence="6">O-antigen ligase-related domain-containing protein</fullName>
    </recommendedName>
</protein>
<evidence type="ECO:0000256" key="5">
    <source>
        <dbReference type="SAM" id="Phobius"/>
    </source>
</evidence>
<gene>
    <name evidence="7" type="ORF">UV02_C0064G0001</name>
</gene>
<dbReference type="AlphaFoldDB" id="A0A0G0YSA9"/>
<evidence type="ECO:0000256" key="4">
    <source>
        <dbReference type="ARBA" id="ARBA00023136"/>
    </source>
</evidence>
<feature type="transmembrane region" description="Helical" evidence="5">
    <location>
        <begin position="133"/>
        <end position="156"/>
    </location>
</feature>
<proteinExistence type="predicted"/>
<comment type="caution">
    <text evidence="7">The sequence shown here is derived from an EMBL/GenBank/DDBJ whole genome shotgun (WGS) entry which is preliminary data.</text>
</comment>
<dbReference type="PANTHER" id="PTHR37422:SF13">
    <property type="entry name" value="LIPOPOLYSACCHARIDE BIOSYNTHESIS PROTEIN PA4999-RELATED"/>
    <property type="match status" value="1"/>
</dbReference>
<feature type="non-terminal residue" evidence="7">
    <location>
        <position position="282"/>
    </location>
</feature>
<organism evidence="7 8">
    <name type="scientific">Candidatus Kuenenbacteria bacterium GW2011_GWA2_42_15</name>
    <dbReference type="NCBI Taxonomy" id="1618677"/>
    <lineage>
        <taxon>Bacteria</taxon>
        <taxon>Candidatus Kueneniibacteriota</taxon>
    </lineage>
</organism>
<evidence type="ECO:0000256" key="3">
    <source>
        <dbReference type="ARBA" id="ARBA00022989"/>
    </source>
</evidence>
<evidence type="ECO:0000256" key="1">
    <source>
        <dbReference type="ARBA" id="ARBA00004141"/>
    </source>
</evidence>
<evidence type="ECO:0000313" key="7">
    <source>
        <dbReference type="EMBL" id="KKS39547.1"/>
    </source>
</evidence>
<reference evidence="7 8" key="1">
    <citation type="journal article" date="2015" name="Nature">
        <title>rRNA introns, odd ribosomes, and small enigmatic genomes across a large radiation of phyla.</title>
        <authorList>
            <person name="Brown C.T."/>
            <person name="Hug L.A."/>
            <person name="Thomas B.C."/>
            <person name="Sharon I."/>
            <person name="Castelle C.J."/>
            <person name="Singh A."/>
            <person name="Wilkins M.J."/>
            <person name="Williams K.H."/>
            <person name="Banfield J.F."/>
        </authorList>
    </citation>
    <scope>NUCLEOTIDE SEQUENCE [LARGE SCALE GENOMIC DNA]</scope>
</reference>
<evidence type="ECO:0000259" key="6">
    <source>
        <dbReference type="Pfam" id="PF04932"/>
    </source>
</evidence>
<evidence type="ECO:0000313" key="8">
    <source>
        <dbReference type="Proteomes" id="UP000034516"/>
    </source>
</evidence>
<dbReference type="InterPro" id="IPR051533">
    <property type="entry name" value="WaaL-like"/>
</dbReference>
<feature type="transmembrane region" description="Helical" evidence="5">
    <location>
        <begin position="78"/>
        <end position="95"/>
    </location>
</feature>
<feature type="domain" description="O-antigen ligase-related" evidence="6">
    <location>
        <begin position="84"/>
        <end position="252"/>
    </location>
</feature>
<dbReference type="EMBL" id="LCCW01000064">
    <property type="protein sequence ID" value="KKS39547.1"/>
    <property type="molecule type" value="Genomic_DNA"/>
</dbReference>
<sequence length="282" mass="31432">MVSAALIWLILKTLILLYIFSHQFIWALPEVYQWVRDTRVGEITQFNGNFYRIFIQSQIYALLGFFILLPLTKKFRVIGYNSMIIACLSVVMISFSRSFWVGLVAGLFIYFVLTIYSLLVIRYSLLEKIKNSVALFLKPIIIFVFSLALICVIAYAPPKISADLSQVFANRATQVGAAGNSRLNMLKPLGQVIANHPLIGSGFGATVTYKSADPRVTAATAGASGEFTTYAFEWAYLDLLLKVGLGGLVIYLLLIYKLLRSIWSQINFQFPRLALPTGQAGG</sequence>
<evidence type="ECO:0000256" key="2">
    <source>
        <dbReference type="ARBA" id="ARBA00022692"/>
    </source>
</evidence>
<name>A0A0G0YSA9_9BACT</name>
<feature type="transmembrane region" description="Helical" evidence="5">
    <location>
        <begin position="51"/>
        <end position="71"/>
    </location>
</feature>
<feature type="transmembrane region" description="Helical" evidence="5">
    <location>
        <begin position="239"/>
        <end position="259"/>
    </location>
</feature>
<comment type="subcellular location">
    <subcellularLocation>
        <location evidence="1">Membrane</location>
        <topology evidence="1">Multi-pass membrane protein</topology>
    </subcellularLocation>
</comment>
<keyword evidence="4 5" id="KW-0472">Membrane</keyword>
<dbReference type="PANTHER" id="PTHR37422">
    <property type="entry name" value="TEICHURONIC ACID BIOSYNTHESIS PROTEIN TUAE"/>
    <property type="match status" value="1"/>
</dbReference>
<keyword evidence="2 5" id="KW-0812">Transmembrane</keyword>
<feature type="transmembrane region" description="Helical" evidence="5">
    <location>
        <begin position="101"/>
        <end position="121"/>
    </location>
</feature>
<dbReference type="InterPro" id="IPR007016">
    <property type="entry name" value="O-antigen_ligase-rel_domated"/>
</dbReference>
<dbReference type="GO" id="GO:0016020">
    <property type="term" value="C:membrane"/>
    <property type="evidence" value="ECO:0007669"/>
    <property type="project" value="UniProtKB-SubCell"/>
</dbReference>
<accession>A0A0G0YSA9</accession>
<keyword evidence="3 5" id="KW-1133">Transmembrane helix</keyword>
<dbReference type="Pfam" id="PF04932">
    <property type="entry name" value="Wzy_C"/>
    <property type="match status" value="1"/>
</dbReference>
<dbReference type="Proteomes" id="UP000034516">
    <property type="component" value="Unassembled WGS sequence"/>
</dbReference>